<evidence type="ECO:0000313" key="1">
    <source>
        <dbReference type="EMBL" id="KAI8439351.1"/>
    </source>
</evidence>
<protein>
    <submittedName>
        <fullName evidence="1">Uncharacterized protein</fullName>
    </submittedName>
</protein>
<gene>
    <name evidence="1" type="ORF">MSG28_013175</name>
</gene>
<comment type="caution">
    <text evidence="1">The sequence shown here is derived from an EMBL/GenBank/DDBJ whole genome shotgun (WGS) entry which is preliminary data.</text>
</comment>
<feature type="non-terminal residue" evidence="1">
    <location>
        <position position="159"/>
    </location>
</feature>
<dbReference type="Proteomes" id="UP001064048">
    <property type="component" value="Chromosome 23"/>
</dbReference>
<organism evidence="1 2">
    <name type="scientific">Choristoneura fumiferana</name>
    <name type="common">Spruce budworm moth</name>
    <name type="synonym">Archips fumiferana</name>
    <dbReference type="NCBI Taxonomy" id="7141"/>
    <lineage>
        <taxon>Eukaryota</taxon>
        <taxon>Metazoa</taxon>
        <taxon>Ecdysozoa</taxon>
        <taxon>Arthropoda</taxon>
        <taxon>Hexapoda</taxon>
        <taxon>Insecta</taxon>
        <taxon>Pterygota</taxon>
        <taxon>Neoptera</taxon>
        <taxon>Endopterygota</taxon>
        <taxon>Lepidoptera</taxon>
        <taxon>Glossata</taxon>
        <taxon>Ditrysia</taxon>
        <taxon>Tortricoidea</taxon>
        <taxon>Tortricidae</taxon>
        <taxon>Tortricinae</taxon>
        <taxon>Choristoneura</taxon>
    </lineage>
</organism>
<evidence type="ECO:0000313" key="2">
    <source>
        <dbReference type="Proteomes" id="UP001064048"/>
    </source>
</evidence>
<dbReference type="EMBL" id="CM046123">
    <property type="protein sequence ID" value="KAI8439351.1"/>
    <property type="molecule type" value="Genomic_DNA"/>
</dbReference>
<name>A0ACC0KTF0_CHOFU</name>
<accession>A0ACC0KTF0</accession>
<keyword evidence="2" id="KW-1185">Reference proteome</keyword>
<sequence length="159" mass="17507">MISRPPTGYRNVDEGARAVSTKKVYSRRPWYAPPIDPAEVLREEHYNIEPPDYYDPRPREYDDPVTSRHSEVQEFDSSPVNSIFDESPTVSSVTGFSIANAVNLREAALVALGGASAAIVLLIIMAGVFVARRRKNSPSPAPSPPILVYPPHDIVGPCY</sequence>
<proteinExistence type="predicted"/>
<reference evidence="1 2" key="1">
    <citation type="journal article" date="2022" name="Genome Biol. Evol.">
        <title>The Spruce Budworm Genome: Reconstructing the Evolutionary History of Antifreeze Proteins.</title>
        <authorList>
            <person name="Beliveau C."/>
            <person name="Gagne P."/>
            <person name="Picq S."/>
            <person name="Vernygora O."/>
            <person name="Keeling C.I."/>
            <person name="Pinkney K."/>
            <person name="Doucet D."/>
            <person name="Wen F."/>
            <person name="Johnston J.S."/>
            <person name="Maaroufi H."/>
            <person name="Boyle B."/>
            <person name="Laroche J."/>
            <person name="Dewar K."/>
            <person name="Juretic N."/>
            <person name="Blackburn G."/>
            <person name="Nisole A."/>
            <person name="Brunet B."/>
            <person name="Brandao M."/>
            <person name="Lumley L."/>
            <person name="Duan J."/>
            <person name="Quan G."/>
            <person name="Lucarotti C.J."/>
            <person name="Roe A.D."/>
            <person name="Sperling F.A.H."/>
            <person name="Levesque R.C."/>
            <person name="Cusson M."/>
        </authorList>
    </citation>
    <scope>NUCLEOTIDE SEQUENCE [LARGE SCALE GENOMIC DNA]</scope>
    <source>
        <strain evidence="1">Glfc:IPQL:Cfum</strain>
    </source>
</reference>